<dbReference type="STRING" id="7398.A0A1A9ZJS8"/>
<dbReference type="EnsemblMetazoa" id="GPAI017011-RA">
    <property type="protein sequence ID" value="GPAI017011-PA"/>
    <property type="gene ID" value="GPAI017011"/>
</dbReference>
<organism evidence="1 2">
    <name type="scientific">Glossina pallidipes</name>
    <name type="common">Tsetse fly</name>
    <dbReference type="NCBI Taxonomy" id="7398"/>
    <lineage>
        <taxon>Eukaryota</taxon>
        <taxon>Metazoa</taxon>
        <taxon>Ecdysozoa</taxon>
        <taxon>Arthropoda</taxon>
        <taxon>Hexapoda</taxon>
        <taxon>Insecta</taxon>
        <taxon>Pterygota</taxon>
        <taxon>Neoptera</taxon>
        <taxon>Endopterygota</taxon>
        <taxon>Diptera</taxon>
        <taxon>Brachycera</taxon>
        <taxon>Muscomorpha</taxon>
        <taxon>Hippoboscoidea</taxon>
        <taxon>Glossinidae</taxon>
        <taxon>Glossina</taxon>
    </lineage>
</organism>
<dbReference type="Proteomes" id="UP000092445">
    <property type="component" value="Unassembled WGS sequence"/>
</dbReference>
<dbReference type="AlphaFoldDB" id="A0A1A9ZJS8"/>
<evidence type="ECO:0000313" key="2">
    <source>
        <dbReference type="Proteomes" id="UP000092445"/>
    </source>
</evidence>
<reference evidence="2" key="1">
    <citation type="submission" date="2014-03" db="EMBL/GenBank/DDBJ databases">
        <authorList>
            <person name="Aksoy S."/>
            <person name="Warren W."/>
            <person name="Wilson R.K."/>
        </authorList>
    </citation>
    <scope>NUCLEOTIDE SEQUENCE [LARGE SCALE GENOMIC DNA]</scope>
    <source>
        <strain evidence="2">IAEA</strain>
    </source>
</reference>
<evidence type="ECO:0000313" key="1">
    <source>
        <dbReference type="EnsemblMetazoa" id="GPAI017011-PA"/>
    </source>
</evidence>
<keyword evidence="2" id="KW-1185">Reference proteome</keyword>
<name>A0A1A9ZJS8_GLOPL</name>
<dbReference type="VEuPathDB" id="VectorBase:GPAI017011"/>
<protein>
    <submittedName>
        <fullName evidence="1">Uncharacterized protein</fullName>
    </submittedName>
</protein>
<proteinExistence type="predicted"/>
<reference evidence="1" key="2">
    <citation type="submission" date="2020-05" db="UniProtKB">
        <authorList>
            <consortium name="EnsemblMetazoa"/>
        </authorList>
    </citation>
    <scope>IDENTIFICATION</scope>
    <source>
        <strain evidence="1">IAEA</strain>
    </source>
</reference>
<sequence length="204" mass="23377">MSVEHVSLYLIGTIGNKLVIAHMTKADMECLDWSIFGPGQLFLKQYFNCVVPEIWLLWFTQYCGTVHIKVIEIKAPLTLVLVERVASGGWNELFAFIYHVNAQLSGHLRVGEVYCSDLFSSGRFARCCAGKRLPNEPLFKCDMVRKDPLVEEENKRQRLSECLKSVKRNKTRYYASVLSDLEQHEKFVTDRVTAKFSMHPLAAI</sequence>
<accession>A0A1A9ZJS8</accession>